<feature type="repeat" description="Pumilio" evidence="2">
    <location>
        <begin position="654"/>
        <end position="689"/>
    </location>
</feature>
<evidence type="ECO:0000256" key="3">
    <source>
        <dbReference type="SAM" id="MobiDB-lite"/>
    </source>
</evidence>
<feature type="region of interest" description="Disordered" evidence="3">
    <location>
        <begin position="440"/>
        <end position="495"/>
    </location>
</feature>
<organism evidence="5 6">
    <name type="scientific">Paramarasmius palmivorus</name>
    <dbReference type="NCBI Taxonomy" id="297713"/>
    <lineage>
        <taxon>Eukaryota</taxon>
        <taxon>Fungi</taxon>
        <taxon>Dikarya</taxon>
        <taxon>Basidiomycota</taxon>
        <taxon>Agaricomycotina</taxon>
        <taxon>Agaricomycetes</taxon>
        <taxon>Agaricomycetidae</taxon>
        <taxon>Agaricales</taxon>
        <taxon>Marasmiineae</taxon>
        <taxon>Marasmiaceae</taxon>
        <taxon>Paramarasmius</taxon>
    </lineage>
</organism>
<dbReference type="PROSITE" id="PS50303">
    <property type="entry name" value="PUM_HD"/>
    <property type="match status" value="1"/>
</dbReference>
<sequence>MSTDTISPTMNVFDDSSLRQRQQAGSTTAASIWAPQPQPSETTWPRTLDSFSRVAERGEMQMPTRPELHHSNSMPGPVLTREDVFGPTPPQVNDARLAQQQQKEVGVIGDGRKTVTPEFDNSHVEQLLRTLDLNSPDPFKQKPSALNLSHESSPGSPDFSPISIASALPTPTDLSPARPFDANCKPLQSPCELLGGARMHPYLAQAHALIYDPPSPTRQSHVSSYPASQTSQNAMLTGYLPSVPDTSHLSMFKTTLEQSPTTSTTSMTLPPYAYQTTPPMPLPIDNQKLFGSPMSAVSPLQQQALRRPDANAFPATRGLTSMIPGSTLGSDWQIPPQVLQHQNLLSQQQQQALQALQLQQQLQHIAQLDRNNLDWLRGTVEDGKLPPSLSHNGLIQGMGTSTASPTSLTSSTPIGLGIGLGAGYPSGGLADSIHAVPQHMRSTSSYGTAYPAVQSQQPQQEQTQSGSHSRHSSSSSSRRSSDSPSQNEPINFLSLLHPSSSPPYHTFVNRIIKSSDQQASIFLQQKLKVADASERTKIVDAICARGYEMMAHRFGNWAVQRCLEAASSAEERKKIVMCMRGRIVELATNCYGCHVLQKALDCEEDIRLLIVSELLLGDPAQTLVNKHASHVWSKIMELSWTPPAPPIFAYVNRSLKGKWAALACHETGSLVVQHAFENLEDNAKDGIVDELLNQGPSVFSEVAKNQWGSYCVQHILEHGSENHRQLTLDHLINGLLEYATNEQGYKSITKALKEGGKETLTRVVKRMCEPAKSGSRRAMIVDLALSVTGSQLIASVLPTADKDQRALLYECIRGHIVTLRGCKTGSKVIWLFDRMRAYYGY</sequence>
<dbReference type="Proteomes" id="UP001383192">
    <property type="component" value="Unassembled WGS sequence"/>
</dbReference>
<dbReference type="GO" id="GO:0003730">
    <property type="term" value="F:mRNA 3'-UTR binding"/>
    <property type="evidence" value="ECO:0007669"/>
    <property type="project" value="TreeGrafter"/>
</dbReference>
<dbReference type="InterPro" id="IPR016024">
    <property type="entry name" value="ARM-type_fold"/>
</dbReference>
<evidence type="ECO:0000256" key="2">
    <source>
        <dbReference type="PROSITE-ProRule" id="PRU00317"/>
    </source>
</evidence>
<dbReference type="PANTHER" id="PTHR12537">
    <property type="entry name" value="RNA BINDING PROTEIN PUMILIO-RELATED"/>
    <property type="match status" value="1"/>
</dbReference>
<dbReference type="PANTHER" id="PTHR12537:SF48">
    <property type="entry name" value="MEIOTIC COILED-COIL PROTEIN 2"/>
    <property type="match status" value="1"/>
</dbReference>
<reference evidence="5 6" key="1">
    <citation type="submission" date="2024-01" db="EMBL/GenBank/DDBJ databases">
        <title>A draft genome for a cacao thread blight-causing isolate of Paramarasmius palmivorus.</title>
        <authorList>
            <person name="Baruah I.K."/>
            <person name="Bukari Y."/>
            <person name="Amoako-Attah I."/>
            <person name="Meinhardt L.W."/>
            <person name="Bailey B.A."/>
            <person name="Cohen S.P."/>
        </authorList>
    </citation>
    <scope>NUCLEOTIDE SEQUENCE [LARGE SCALE GENOMIC DNA]</scope>
    <source>
        <strain evidence="5 6">GH-12</strain>
    </source>
</reference>
<evidence type="ECO:0000313" key="6">
    <source>
        <dbReference type="Proteomes" id="UP001383192"/>
    </source>
</evidence>
<keyword evidence="1" id="KW-0677">Repeat</keyword>
<feature type="compositionally biased region" description="Low complexity" evidence="3">
    <location>
        <begin position="454"/>
        <end position="485"/>
    </location>
</feature>
<evidence type="ECO:0000256" key="1">
    <source>
        <dbReference type="ARBA" id="ARBA00022737"/>
    </source>
</evidence>
<proteinExistence type="predicted"/>
<comment type="caution">
    <text evidence="5">The sequence shown here is derived from an EMBL/GenBank/DDBJ whole genome shotgun (WGS) entry which is preliminary data.</text>
</comment>
<feature type="domain" description="PUM-HD" evidence="4">
    <location>
        <begin position="473"/>
        <end position="836"/>
    </location>
</feature>
<dbReference type="InterPro" id="IPR011989">
    <property type="entry name" value="ARM-like"/>
</dbReference>
<evidence type="ECO:0000259" key="4">
    <source>
        <dbReference type="PROSITE" id="PS50303"/>
    </source>
</evidence>
<feature type="compositionally biased region" description="Polar residues" evidence="3">
    <location>
        <begin position="1"/>
        <end position="10"/>
    </location>
</feature>
<gene>
    <name evidence="5" type="primary">mpf1_2</name>
    <name evidence="5" type="ORF">VNI00_017080</name>
</gene>
<protein>
    <submittedName>
        <fullName evidence="5">Meiotic PUF protein 1</fullName>
    </submittedName>
</protein>
<dbReference type="SMART" id="SM00025">
    <property type="entry name" value="Pumilio"/>
    <property type="match status" value="6"/>
</dbReference>
<dbReference type="EMBL" id="JAYKXP010000154">
    <property type="protein sequence ID" value="KAK7022045.1"/>
    <property type="molecule type" value="Genomic_DNA"/>
</dbReference>
<name>A0AAW0B8P9_9AGAR</name>
<dbReference type="PROSITE" id="PS50302">
    <property type="entry name" value="PUM"/>
    <property type="match status" value="3"/>
</dbReference>
<keyword evidence="6" id="KW-1185">Reference proteome</keyword>
<feature type="compositionally biased region" description="Polar residues" evidence="3">
    <location>
        <begin position="19"/>
        <end position="30"/>
    </location>
</feature>
<evidence type="ECO:0000313" key="5">
    <source>
        <dbReference type="EMBL" id="KAK7022045.1"/>
    </source>
</evidence>
<dbReference type="AlphaFoldDB" id="A0AAW0B8P9"/>
<dbReference type="SUPFAM" id="SSF48371">
    <property type="entry name" value="ARM repeat"/>
    <property type="match status" value="1"/>
</dbReference>
<dbReference type="InterPro" id="IPR001313">
    <property type="entry name" value="Pumilio_RNA-bd_rpt"/>
</dbReference>
<accession>A0AAW0B8P9</accession>
<feature type="repeat" description="Pumilio" evidence="2">
    <location>
        <begin position="690"/>
        <end position="729"/>
    </location>
</feature>
<dbReference type="GO" id="GO:0005737">
    <property type="term" value="C:cytoplasm"/>
    <property type="evidence" value="ECO:0007669"/>
    <property type="project" value="TreeGrafter"/>
</dbReference>
<dbReference type="InterPro" id="IPR033133">
    <property type="entry name" value="PUM-HD"/>
</dbReference>
<feature type="region of interest" description="Disordered" evidence="3">
    <location>
        <begin position="132"/>
        <end position="165"/>
    </location>
</feature>
<dbReference type="Pfam" id="PF00806">
    <property type="entry name" value="PUF"/>
    <property type="match status" value="5"/>
</dbReference>
<feature type="repeat" description="Pumilio" evidence="2">
    <location>
        <begin position="574"/>
        <end position="617"/>
    </location>
</feature>
<dbReference type="GO" id="GO:0010608">
    <property type="term" value="P:post-transcriptional regulation of gene expression"/>
    <property type="evidence" value="ECO:0007669"/>
    <property type="project" value="TreeGrafter"/>
</dbReference>
<feature type="region of interest" description="Disordered" evidence="3">
    <location>
        <begin position="1"/>
        <end position="46"/>
    </location>
</feature>
<feature type="compositionally biased region" description="Polar residues" evidence="3">
    <location>
        <begin position="144"/>
        <end position="155"/>
    </location>
</feature>
<dbReference type="Gene3D" id="1.25.10.10">
    <property type="entry name" value="Leucine-rich Repeat Variant"/>
    <property type="match status" value="1"/>
</dbReference>